<dbReference type="GO" id="GO:0000139">
    <property type="term" value="C:Golgi membrane"/>
    <property type="evidence" value="ECO:0007669"/>
    <property type="project" value="TreeGrafter"/>
</dbReference>
<dbReference type="OrthoDB" id="59470at2759"/>
<feature type="domain" description="Thioredoxin" evidence="2">
    <location>
        <begin position="11"/>
        <end position="174"/>
    </location>
</feature>
<evidence type="ECO:0000256" key="1">
    <source>
        <dbReference type="SAM" id="SignalP"/>
    </source>
</evidence>
<reference evidence="3 4" key="1">
    <citation type="journal article" date="2018" name="Gigascience">
        <title>Genomes of trombidid mites reveal novel predicted allergens and laterally-transferred genes associated with secondary metabolism.</title>
        <authorList>
            <person name="Dong X."/>
            <person name="Chaisiri K."/>
            <person name="Xia D."/>
            <person name="Armstrong S.D."/>
            <person name="Fang Y."/>
            <person name="Donnelly M.J."/>
            <person name="Kadowaki T."/>
            <person name="McGarry J.W."/>
            <person name="Darby A.C."/>
            <person name="Makepeace B.L."/>
        </authorList>
    </citation>
    <scope>NUCLEOTIDE SEQUENCE [LARGE SCALE GENOMIC DNA]</scope>
    <source>
        <strain evidence="3">UoL-UT</strain>
    </source>
</reference>
<dbReference type="InterPro" id="IPR039798">
    <property type="entry name" value="Sulfhydryl_oxidase"/>
</dbReference>
<dbReference type="PANTHER" id="PTHR22897">
    <property type="entry name" value="QUIESCIN Q6-RELATED SULFHYDRYL OXIDASE"/>
    <property type="match status" value="1"/>
</dbReference>
<dbReference type="Proteomes" id="UP000288716">
    <property type="component" value="Unassembled WGS sequence"/>
</dbReference>
<dbReference type="PROSITE" id="PS51352">
    <property type="entry name" value="THIOREDOXIN_2"/>
    <property type="match status" value="1"/>
</dbReference>
<proteinExistence type="predicted"/>
<dbReference type="SUPFAM" id="SSF52833">
    <property type="entry name" value="Thioredoxin-like"/>
    <property type="match status" value="1"/>
</dbReference>
<dbReference type="GO" id="GO:0003756">
    <property type="term" value="F:protein disulfide isomerase activity"/>
    <property type="evidence" value="ECO:0007669"/>
    <property type="project" value="TreeGrafter"/>
</dbReference>
<sequence>MNFIFGHLLFALTLSTAFAFNMNRFYKNDDYPKTLTAANFDSYVYNRNSATLVEFYSSYCGYCKRLAPRYKLFATSVLNWKPVVRIAKVNCEELQNVDLCRAHKSISFPTFRYFGPNHQPEENGTYIPNMLEGSEFSLISSSHMIVENSDKLNTQLMQEMTIQQLMNTVSSKQPKGWPKLTTLFADNKVALFNEIKESHKPTFIVLELKNSKHDVGIKVQLDLSEHNDIIDTYHAKIDETLMNQLQEQASVLLIRVSNAKEQLYEVLKGWTPDEMNVKAVEFQHCMVSVVNNSYVKRKEHKEEQPLTMVDLYNALQHSLRHNIALRKTLTRRVAQKRYSSDEQLVE</sequence>
<organism evidence="3 4">
    <name type="scientific">Leptotrombidium deliense</name>
    <dbReference type="NCBI Taxonomy" id="299467"/>
    <lineage>
        <taxon>Eukaryota</taxon>
        <taxon>Metazoa</taxon>
        <taxon>Ecdysozoa</taxon>
        <taxon>Arthropoda</taxon>
        <taxon>Chelicerata</taxon>
        <taxon>Arachnida</taxon>
        <taxon>Acari</taxon>
        <taxon>Acariformes</taxon>
        <taxon>Trombidiformes</taxon>
        <taxon>Prostigmata</taxon>
        <taxon>Anystina</taxon>
        <taxon>Parasitengona</taxon>
        <taxon>Trombiculoidea</taxon>
        <taxon>Trombiculidae</taxon>
        <taxon>Leptotrombidium</taxon>
    </lineage>
</organism>
<dbReference type="PROSITE" id="PS00194">
    <property type="entry name" value="THIOREDOXIN_1"/>
    <property type="match status" value="1"/>
</dbReference>
<dbReference type="EMBL" id="NCKV01010709">
    <property type="protein sequence ID" value="RWS21817.1"/>
    <property type="molecule type" value="Genomic_DNA"/>
</dbReference>
<evidence type="ECO:0000259" key="2">
    <source>
        <dbReference type="PROSITE" id="PS51352"/>
    </source>
</evidence>
<dbReference type="Pfam" id="PF00085">
    <property type="entry name" value="Thioredoxin"/>
    <property type="match status" value="1"/>
</dbReference>
<gene>
    <name evidence="3" type="ORF">B4U80_14097</name>
</gene>
<keyword evidence="4" id="KW-1185">Reference proteome</keyword>
<dbReference type="InterPro" id="IPR017937">
    <property type="entry name" value="Thioredoxin_CS"/>
</dbReference>
<accession>A0A443S2R3</accession>
<dbReference type="InterPro" id="IPR013766">
    <property type="entry name" value="Thioredoxin_domain"/>
</dbReference>
<dbReference type="AlphaFoldDB" id="A0A443S2R3"/>
<protein>
    <submittedName>
        <fullName evidence="3">Sulfhydryl oxidase 1-like protein</fullName>
    </submittedName>
</protein>
<comment type="caution">
    <text evidence="3">The sequence shown here is derived from an EMBL/GenBank/DDBJ whole genome shotgun (WGS) entry which is preliminary data.</text>
</comment>
<dbReference type="GO" id="GO:0006457">
    <property type="term" value="P:protein folding"/>
    <property type="evidence" value="ECO:0007669"/>
    <property type="project" value="TreeGrafter"/>
</dbReference>
<feature type="signal peptide" evidence="1">
    <location>
        <begin position="1"/>
        <end position="19"/>
    </location>
</feature>
<dbReference type="Gene3D" id="3.40.30.10">
    <property type="entry name" value="Glutaredoxin"/>
    <property type="match status" value="1"/>
</dbReference>
<dbReference type="PANTHER" id="PTHR22897:SF8">
    <property type="entry name" value="SULFHYDRYL OXIDASE"/>
    <property type="match status" value="1"/>
</dbReference>
<dbReference type="GO" id="GO:0005615">
    <property type="term" value="C:extracellular space"/>
    <property type="evidence" value="ECO:0007669"/>
    <property type="project" value="TreeGrafter"/>
</dbReference>
<evidence type="ECO:0000313" key="3">
    <source>
        <dbReference type="EMBL" id="RWS21817.1"/>
    </source>
</evidence>
<feature type="chain" id="PRO_5019524138" evidence="1">
    <location>
        <begin position="20"/>
        <end position="346"/>
    </location>
</feature>
<dbReference type="GO" id="GO:0016971">
    <property type="term" value="F:flavin-dependent sulfhydryl oxidase activity"/>
    <property type="evidence" value="ECO:0007669"/>
    <property type="project" value="InterPro"/>
</dbReference>
<dbReference type="VEuPathDB" id="VectorBase:LDEU010223"/>
<dbReference type="InterPro" id="IPR036249">
    <property type="entry name" value="Thioredoxin-like_sf"/>
</dbReference>
<evidence type="ECO:0000313" key="4">
    <source>
        <dbReference type="Proteomes" id="UP000288716"/>
    </source>
</evidence>
<name>A0A443S2R3_9ACAR</name>
<keyword evidence="1" id="KW-0732">Signal</keyword>